<keyword evidence="2 9" id="KW-0496">Mitochondrion</keyword>
<evidence type="ECO:0000256" key="2">
    <source>
        <dbReference type="ARBA" id="ARBA00023128"/>
    </source>
</evidence>
<feature type="region of interest" description="Disordered" evidence="5">
    <location>
        <begin position="67"/>
        <end position="120"/>
    </location>
</feature>
<feature type="chain" id="PRO_5033223345" description="Small ribosomal subunit protein mS38" evidence="6">
    <location>
        <begin position="21"/>
        <end position="120"/>
    </location>
</feature>
<name>A0A0G4IPE9_PLABS</name>
<evidence type="ECO:0000256" key="1">
    <source>
        <dbReference type="ARBA" id="ARBA00004173"/>
    </source>
</evidence>
<dbReference type="Pfam" id="PF08213">
    <property type="entry name" value="COX24_C"/>
    <property type="match status" value="1"/>
</dbReference>
<organism evidence="8 10">
    <name type="scientific">Plasmodiophora brassicae</name>
    <name type="common">Clubroot disease agent</name>
    <dbReference type="NCBI Taxonomy" id="37360"/>
    <lineage>
        <taxon>Eukaryota</taxon>
        <taxon>Sar</taxon>
        <taxon>Rhizaria</taxon>
        <taxon>Endomyxa</taxon>
        <taxon>Phytomyxea</taxon>
        <taxon>Plasmodiophorida</taxon>
        <taxon>Plasmodiophoridae</taxon>
        <taxon>Plasmodiophora</taxon>
    </lineage>
</organism>
<dbReference type="PANTHER" id="PTHR32035">
    <property type="entry name" value="AURORA KINASE A-INTERACTING PROTEIN"/>
    <property type="match status" value="1"/>
</dbReference>
<comment type="subcellular location">
    <subcellularLocation>
        <location evidence="1">Mitochondrion</location>
    </subcellularLocation>
</comment>
<proteinExistence type="inferred from homology"/>
<dbReference type="EMBL" id="OVEO01000016">
    <property type="protein sequence ID" value="SPR01063.1"/>
    <property type="molecule type" value="Genomic_DNA"/>
</dbReference>
<dbReference type="Proteomes" id="UP000039324">
    <property type="component" value="Unassembled WGS sequence"/>
</dbReference>
<reference evidence="9 11" key="2">
    <citation type="submission" date="2018-03" db="EMBL/GenBank/DDBJ databases">
        <authorList>
            <person name="Fogelqvist J."/>
        </authorList>
    </citation>
    <scope>NUCLEOTIDE SEQUENCE [LARGE SCALE GENOMIC DNA]</scope>
</reference>
<comment type="similarity">
    <text evidence="3">Belongs to the mitochondrion-specific ribosomal protein mS38 family.</text>
</comment>
<evidence type="ECO:0000313" key="11">
    <source>
        <dbReference type="Proteomes" id="UP000290189"/>
    </source>
</evidence>
<accession>A0A0G4IPE9</accession>
<dbReference type="Proteomes" id="UP000290189">
    <property type="component" value="Unassembled WGS sequence"/>
</dbReference>
<evidence type="ECO:0000313" key="9">
    <source>
        <dbReference type="EMBL" id="SPR01063.1"/>
    </source>
</evidence>
<evidence type="ECO:0000259" key="7">
    <source>
        <dbReference type="SMART" id="SM01155"/>
    </source>
</evidence>
<evidence type="ECO:0000256" key="3">
    <source>
        <dbReference type="ARBA" id="ARBA00035647"/>
    </source>
</evidence>
<evidence type="ECO:0000313" key="8">
    <source>
        <dbReference type="EMBL" id="CEO97087.1"/>
    </source>
</evidence>
<dbReference type="GO" id="GO:0005739">
    <property type="term" value="C:mitochondrion"/>
    <property type="evidence" value="ECO:0007669"/>
    <property type="project" value="UniProtKB-SubCell"/>
</dbReference>
<keyword evidence="6" id="KW-0732">Signal</keyword>
<protein>
    <recommendedName>
        <fullName evidence="4">Small ribosomal subunit protein mS38</fullName>
    </recommendedName>
</protein>
<geneLocation type="mitochondrion" evidence="9"/>
<evidence type="ECO:0000313" key="10">
    <source>
        <dbReference type="Proteomes" id="UP000039324"/>
    </source>
</evidence>
<dbReference type="PANTHER" id="PTHR32035:SF3">
    <property type="entry name" value="SMALL RIBOSOMAL SUBUNIT PROTEIN MS38"/>
    <property type="match status" value="1"/>
</dbReference>
<evidence type="ECO:0000256" key="4">
    <source>
        <dbReference type="ARBA" id="ARBA00035682"/>
    </source>
</evidence>
<reference evidence="8 10" key="1">
    <citation type="submission" date="2015-02" db="EMBL/GenBank/DDBJ databases">
        <authorList>
            <person name="Chooi Y.-H."/>
        </authorList>
    </citation>
    <scope>NUCLEOTIDE SEQUENCE [LARGE SCALE GENOMIC DNA]</scope>
    <source>
        <strain evidence="8">E3</strain>
    </source>
</reference>
<dbReference type="InterPro" id="IPR013177">
    <property type="entry name" value="Ribosomal_mS38_C"/>
</dbReference>
<dbReference type="EMBL" id="CDSF01000078">
    <property type="protein sequence ID" value="CEO97087.1"/>
    <property type="molecule type" value="Genomic_DNA"/>
</dbReference>
<feature type="compositionally biased region" description="Basic residues" evidence="5">
    <location>
        <begin position="95"/>
        <end position="120"/>
    </location>
</feature>
<feature type="signal peptide" evidence="6">
    <location>
        <begin position="1"/>
        <end position="20"/>
    </location>
</feature>
<evidence type="ECO:0000256" key="6">
    <source>
        <dbReference type="SAM" id="SignalP"/>
    </source>
</evidence>
<feature type="domain" description="Ribosomal protein mS38 C-terminal" evidence="7">
    <location>
        <begin position="89"/>
        <end position="120"/>
    </location>
</feature>
<gene>
    <name evidence="8" type="ORF">PBRA_005691</name>
    <name evidence="9" type="ORF">PLBR_LOCUS8278</name>
</gene>
<dbReference type="SMART" id="SM01155">
    <property type="entry name" value="DUF1713"/>
    <property type="match status" value="1"/>
</dbReference>
<evidence type="ECO:0000256" key="5">
    <source>
        <dbReference type="SAM" id="MobiDB-lite"/>
    </source>
</evidence>
<sequence length="120" mass="13250">MTSAFSASLLWLASRALRSAAPKATTAAAAGCMQVPPLARQTASFSAARIFDNGSLYLPFDLNGGEQGEVAYPEEGDADPDVERRPDMQADSTLRKRKLKMNKHKLRKRRKKLRSRTKVT</sequence>
<keyword evidence="10" id="KW-1185">Reference proteome</keyword>
<dbReference type="AlphaFoldDB" id="A0A0G4IPE9"/>